<organism evidence="2 3">
    <name type="scientific">Monilinia fructicola</name>
    <name type="common">Brown rot fungus</name>
    <name type="synonym">Ciboria fructicola</name>
    <dbReference type="NCBI Taxonomy" id="38448"/>
    <lineage>
        <taxon>Eukaryota</taxon>
        <taxon>Fungi</taxon>
        <taxon>Dikarya</taxon>
        <taxon>Ascomycota</taxon>
        <taxon>Pezizomycotina</taxon>
        <taxon>Leotiomycetes</taxon>
        <taxon>Helotiales</taxon>
        <taxon>Sclerotiniaceae</taxon>
        <taxon>Monilinia</taxon>
    </lineage>
</organism>
<gene>
    <name evidence="2" type="ORF">EYC84_005960</name>
</gene>
<name>A0A5M9K2Z2_MONFR</name>
<keyword evidence="3" id="KW-1185">Reference proteome</keyword>
<evidence type="ECO:0000313" key="3">
    <source>
        <dbReference type="Proteomes" id="UP000322873"/>
    </source>
</evidence>
<feature type="compositionally biased region" description="Basic residues" evidence="1">
    <location>
        <begin position="382"/>
        <end position="392"/>
    </location>
</feature>
<proteinExistence type="predicted"/>
<comment type="caution">
    <text evidence="2">The sequence shown here is derived from an EMBL/GenBank/DDBJ whole genome shotgun (WGS) entry which is preliminary data.</text>
</comment>
<dbReference type="EMBL" id="VICG01000003">
    <property type="protein sequence ID" value="KAA8574506.1"/>
    <property type="molecule type" value="Genomic_DNA"/>
</dbReference>
<feature type="region of interest" description="Disordered" evidence="1">
    <location>
        <begin position="262"/>
        <end position="296"/>
    </location>
</feature>
<feature type="region of interest" description="Disordered" evidence="1">
    <location>
        <begin position="345"/>
        <end position="401"/>
    </location>
</feature>
<sequence length="401" mass="44987">MQDRFARNLETHYGSSNIPESSTKAPSSTLASRPGVSQGTENQNINTDSIVSLYSDNVERSDQIAQPQLVESHHSQQQHFNLHAQHNMMRSISPPPHNSFPLEKPSVQTNDFDFDKLTDYAAYCSLEVETELDKIPSNEENTSLHAEHFTPEPEEPLLQAVDRQATEGSLYTTDTTFHGSPLQCQEYQIVSTQDTRHLTDEHDSTHQEPTESYLQVPRKVPLATTTLIVSQPHLSHAVPQAPREHQSSLIPQLDAHYINSRQSSPRATHAATKYQEQHAGQSTEITSSENPPRSSTLPSLIVKLKVRIHSFTTTPAKPLSAASLIVKLKLPRYQLAQILAQSQQYGSTQAEHTADESEYDGEDKYSKDDDEYIDSENDKSAPKKRKTPRRTAKLLVNPKCH</sequence>
<feature type="region of interest" description="Disordered" evidence="1">
    <location>
        <begin position="1"/>
        <end position="46"/>
    </location>
</feature>
<dbReference type="AlphaFoldDB" id="A0A5M9K2Z2"/>
<evidence type="ECO:0000313" key="2">
    <source>
        <dbReference type="EMBL" id="KAA8574506.1"/>
    </source>
</evidence>
<feature type="compositionally biased region" description="Basic and acidic residues" evidence="1">
    <location>
        <begin position="1"/>
        <end position="10"/>
    </location>
</feature>
<evidence type="ECO:0000256" key="1">
    <source>
        <dbReference type="SAM" id="MobiDB-lite"/>
    </source>
</evidence>
<feature type="compositionally biased region" description="Polar residues" evidence="1">
    <location>
        <begin position="13"/>
        <end position="46"/>
    </location>
</feature>
<dbReference type="Proteomes" id="UP000322873">
    <property type="component" value="Unassembled WGS sequence"/>
</dbReference>
<feature type="compositionally biased region" description="Polar residues" evidence="1">
    <location>
        <begin position="278"/>
        <end position="296"/>
    </location>
</feature>
<reference evidence="2 3" key="1">
    <citation type="submission" date="2019-06" db="EMBL/GenBank/DDBJ databases">
        <title>Genome Sequence of the Brown Rot Fungal Pathogen Monilinia fructicola.</title>
        <authorList>
            <person name="De Miccolis Angelini R.M."/>
            <person name="Landi L."/>
            <person name="Abate D."/>
            <person name="Pollastro S."/>
            <person name="Romanazzi G."/>
            <person name="Faretra F."/>
        </authorList>
    </citation>
    <scope>NUCLEOTIDE SEQUENCE [LARGE SCALE GENOMIC DNA]</scope>
    <source>
        <strain evidence="2 3">Mfrc123</strain>
    </source>
</reference>
<accession>A0A5M9K2Z2</accession>
<protein>
    <submittedName>
        <fullName evidence="2">Uncharacterized protein</fullName>
    </submittedName>
</protein>